<keyword evidence="4" id="KW-0560">Oxidoreductase</keyword>
<comment type="pathway">
    <text evidence="1">Secondary metabolite biosynthesis.</text>
</comment>
<evidence type="ECO:0000256" key="4">
    <source>
        <dbReference type="ARBA" id="ARBA00023002"/>
    </source>
</evidence>
<dbReference type="InterPro" id="IPR002938">
    <property type="entry name" value="FAD-bd"/>
</dbReference>
<reference evidence="7 8" key="1">
    <citation type="submission" date="2018-06" db="EMBL/GenBank/DDBJ databases">
        <title>Complete Genomes of Monosporascus.</title>
        <authorList>
            <person name="Robinson A.J."/>
            <person name="Natvig D.O."/>
        </authorList>
    </citation>
    <scope>NUCLEOTIDE SEQUENCE [LARGE SCALE GENOMIC DNA]</scope>
    <source>
        <strain evidence="7 8">CBS 110550</strain>
    </source>
</reference>
<evidence type="ECO:0000256" key="2">
    <source>
        <dbReference type="ARBA" id="ARBA00022630"/>
    </source>
</evidence>
<evidence type="ECO:0000313" key="8">
    <source>
        <dbReference type="Proteomes" id="UP000293360"/>
    </source>
</evidence>
<evidence type="ECO:0000259" key="6">
    <source>
        <dbReference type="Pfam" id="PF01494"/>
    </source>
</evidence>
<protein>
    <recommendedName>
        <fullName evidence="6">FAD-binding domain-containing protein</fullName>
    </recommendedName>
</protein>
<dbReference type="GO" id="GO:0071949">
    <property type="term" value="F:FAD binding"/>
    <property type="evidence" value="ECO:0007669"/>
    <property type="project" value="InterPro"/>
</dbReference>
<dbReference type="InterPro" id="IPR036188">
    <property type="entry name" value="FAD/NAD-bd_sf"/>
</dbReference>
<comment type="caution">
    <text evidence="7">The sequence shown here is derived from an EMBL/GenBank/DDBJ whole genome shotgun (WGS) entry which is preliminary data.</text>
</comment>
<name>A0A4Q4TPH9_9PEZI</name>
<dbReference type="AlphaFoldDB" id="A0A4Q4TPH9"/>
<organism evidence="7 8">
    <name type="scientific">Monosporascus ibericus</name>
    <dbReference type="NCBI Taxonomy" id="155417"/>
    <lineage>
        <taxon>Eukaryota</taxon>
        <taxon>Fungi</taxon>
        <taxon>Dikarya</taxon>
        <taxon>Ascomycota</taxon>
        <taxon>Pezizomycotina</taxon>
        <taxon>Sordariomycetes</taxon>
        <taxon>Xylariomycetidae</taxon>
        <taxon>Xylariales</taxon>
        <taxon>Xylariales incertae sedis</taxon>
        <taxon>Monosporascus</taxon>
    </lineage>
</organism>
<dbReference type="Gene3D" id="3.30.9.10">
    <property type="entry name" value="D-Amino Acid Oxidase, subunit A, domain 2"/>
    <property type="match status" value="1"/>
</dbReference>
<dbReference type="STRING" id="155417.A0A4Q4TPH9"/>
<dbReference type="PANTHER" id="PTHR43004:SF20">
    <property type="entry name" value="2-MONOOXYGENASE, PUTATIVE (AFU_ORTHOLOGUE AFUA_1G13660)-RELATED"/>
    <property type="match status" value="1"/>
</dbReference>
<dbReference type="Proteomes" id="UP000293360">
    <property type="component" value="Unassembled WGS sequence"/>
</dbReference>
<keyword evidence="2" id="KW-0285">Flavoprotein</keyword>
<evidence type="ECO:0000256" key="5">
    <source>
        <dbReference type="SAM" id="MobiDB-lite"/>
    </source>
</evidence>
<dbReference type="SUPFAM" id="SSF51905">
    <property type="entry name" value="FAD/NAD(P)-binding domain"/>
    <property type="match status" value="1"/>
</dbReference>
<dbReference type="GO" id="GO:0016709">
    <property type="term" value="F:oxidoreductase activity, acting on paired donors, with incorporation or reduction of molecular oxygen, NAD(P)H as one donor, and incorporation of one atom of oxygen"/>
    <property type="evidence" value="ECO:0007669"/>
    <property type="project" value="UniProtKB-ARBA"/>
</dbReference>
<evidence type="ECO:0000256" key="1">
    <source>
        <dbReference type="ARBA" id="ARBA00005179"/>
    </source>
</evidence>
<dbReference type="EMBL" id="QJNU01000070">
    <property type="protein sequence ID" value="RYP08194.1"/>
    <property type="molecule type" value="Genomic_DNA"/>
</dbReference>
<dbReference type="InterPro" id="IPR050641">
    <property type="entry name" value="RIFMO-like"/>
</dbReference>
<proteinExistence type="predicted"/>
<dbReference type="Gene3D" id="3.50.50.60">
    <property type="entry name" value="FAD/NAD(P)-binding domain"/>
    <property type="match status" value="1"/>
</dbReference>
<feature type="region of interest" description="Disordered" evidence="5">
    <location>
        <begin position="1"/>
        <end position="20"/>
    </location>
</feature>
<dbReference type="Pfam" id="PF01494">
    <property type="entry name" value="FAD_binding_3"/>
    <property type="match status" value="1"/>
</dbReference>
<evidence type="ECO:0000313" key="7">
    <source>
        <dbReference type="EMBL" id="RYP08194.1"/>
    </source>
</evidence>
<dbReference type="PANTHER" id="PTHR43004">
    <property type="entry name" value="TRK SYSTEM POTASSIUM UPTAKE PROTEIN"/>
    <property type="match status" value="1"/>
</dbReference>
<keyword evidence="8" id="KW-1185">Reference proteome</keyword>
<evidence type="ECO:0000256" key="3">
    <source>
        <dbReference type="ARBA" id="ARBA00022827"/>
    </source>
</evidence>
<keyword evidence="3" id="KW-0274">FAD</keyword>
<accession>A0A4Q4TPH9</accession>
<sequence length="241" mass="26541">MAARIPRAGPDAGVSGPGGLRGRKGGPAYYALPADGEKPTSMAPNGLWICSLRSWPTLYNGTEAQKTTPSWFKRSFEATRIAGPFGLEVPLNLARQGISFRLVDKAEGLCHSGRADTIKPRALEYLCSWDLVQEMLGEGPLLNKTVLHRNGVELFHGHSSMCDSRYRGISTITQGQLERIYVRDLKRHSVLVERCTKVAKFEVSQDEGELYPVAARVKQSKTGRSELVKAKYLIGAELILK</sequence>
<feature type="domain" description="FAD-binding" evidence="6">
    <location>
        <begin position="82"/>
        <end position="237"/>
    </location>
</feature>
<gene>
    <name evidence="7" type="ORF">DL764_002054</name>
</gene>
<dbReference type="OrthoDB" id="1716816at2759"/>